<dbReference type="InterPro" id="IPR045087">
    <property type="entry name" value="Cu-oxidase_fam"/>
</dbReference>
<dbReference type="InterPro" id="IPR002355">
    <property type="entry name" value="Cu_oxidase_Cu_BS"/>
</dbReference>
<dbReference type="InterPro" id="IPR008972">
    <property type="entry name" value="Cupredoxin"/>
</dbReference>
<evidence type="ECO:0000256" key="14">
    <source>
        <dbReference type="ARBA" id="ARBA00023136"/>
    </source>
</evidence>
<dbReference type="SUPFAM" id="SSF49503">
    <property type="entry name" value="Cupredoxins"/>
    <property type="match status" value="3"/>
</dbReference>
<evidence type="ECO:0000256" key="17">
    <source>
        <dbReference type="SAM" id="Phobius"/>
    </source>
</evidence>
<evidence type="ECO:0000256" key="8">
    <source>
        <dbReference type="ARBA" id="ARBA00022737"/>
    </source>
</evidence>
<evidence type="ECO:0000256" key="1">
    <source>
        <dbReference type="ARBA" id="ARBA00010609"/>
    </source>
</evidence>
<evidence type="ECO:0008006" key="24">
    <source>
        <dbReference type="Google" id="ProtNLM"/>
    </source>
</evidence>
<keyword evidence="12" id="KW-0186">Copper</keyword>
<feature type="domain" description="Plastocyanin-like" evidence="21">
    <location>
        <begin position="26"/>
        <end position="143"/>
    </location>
</feature>
<evidence type="ECO:0000256" key="13">
    <source>
        <dbReference type="ARBA" id="ARBA00023065"/>
    </source>
</evidence>
<evidence type="ECO:0000256" key="4">
    <source>
        <dbReference type="ARBA" id="ARBA00022496"/>
    </source>
</evidence>
<evidence type="ECO:0000259" key="21">
    <source>
        <dbReference type="Pfam" id="PF07732"/>
    </source>
</evidence>
<feature type="domain" description="Plastocyanin-like" evidence="19">
    <location>
        <begin position="152"/>
        <end position="299"/>
    </location>
</feature>
<comment type="caution">
    <text evidence="22">The sequence shown here is derived from an EMBL/GenBank/DDBJ whole genome shotgun (WGS) entry which is preliminary data.</text>
</comment>
<accession>A0AAV9XGD3</accession>
<keyword evidence="6" id="KW-0479">Metal-binding</keyword>
<sequence>MKPFVAASLFSLLPAVLSKTVTYDFNVTYTEANPDGQFSRRVIGINGQWPIPTIDVDKGDRLIIHLHNSLGDVETSLHFHGLYQNGTAYMDGPAAVTQCPLGPGQSMTYDFTVDQPGTYWYHSHVKGQYPDGIRAPFIVRDPKGPYAGKYDEEVVISLSDWYHQENPVLFSRFLSIANPTGAEPVPDSALMNETQGLQFNVKPGKTYMVRMVNMAAFAAQYFWIEGHKMNIIEVDGIYTEPAEADMIYITAAQRYSFLLTTRDDADANFVMVGSMDEDLFDTVPDGLNPNVTGYLVYDAAKPMPEPAEIDAFEPFDDFALVPLDGEDLFENPTYTFSLEVMMDNLNDGGNYAFFNGITYVAPKVPTLYTALSAGNVTMNPTIYGRDTNPHVFKHHDVVELVVNNNDPGKHPFHLHGHAFQLAYRSDEDAGLYNASDSSIEFAKKPMRRDTALIKPGGNMVLRFRADNPGVWLFHCHIEWHIQSGLVATFIEAPDVLQTAQKIPQDHLDVCMGQNLATVGNAAANDKNFLDLTGQNLSVPPIPAGFTARGIVALVFSIIAAFLGLAVITLYGSQEIKQKRT</sequence>
<keyword evidence="8" id="KW-0677">Repeat</keyword>
<dbReference type="CDD" id="cd13851">
    <property type="entry name" value="CuRO_1_Fet3p"/>
    <property type="match status" value="1"/>
</dbReference>
<organism evidence="22 23">
    <name type="scientific">Orbilia ellipsospora</name>
    <dbReference type="NCBI Taxonomy" id="2528407"/>
    <lineage>
        <taxon>Eukaryota</taxon>
        <taxon>Fungi</taxon>
        <taxon>Dikarya</taxon>
        <taxon>Ascomycota</taxon>
        <taxon>Pezizomycotina</taxon>
        <taxon>Orbiliomycetes</taxon>
        <taxon>Orbiliales</taxon>
        <taxon>Orbiliaceae</taxon>
        <taxon>Orbilia</taxon>
    </lineage>
</organism>
<comment type="subcellular location">
    <subcellularLocation>
        <location evidence="16">Cell membrane</location>
        <topology evidence="16">Single-pass type I membrane protein</topology>
        <orientation evidence="16">Extracellular side</orientation>
    </subcellularLocation>
</comment>
<keyword evidence="3" id="KW-1003">Cell membrane</keyword>
<keyword evidence="11" id="KW-0408">Iron</keyword>
<dbReference type="Pfam" id="PF07732">
    <property type="entry name" value="Cu-oxidase_3"/>
    <property type="match status" value="1"/>
</dbReference>
<dbReference type="PROSITE" id="PS00079">
    <property type="entry name" value="MULTICOPPER_OXIDASE1"/>
    <property type="match status" value="1"/>
</dbReference>
<dbReference type="Pfam" id="PF00394">
    <property type="entry name" value="Cu-oxidase"/>
    <property type="match status" value="1"/>
</dbReference>
<dbReference type="GO" id="GO:0033573">
    <property type="term" value="C:high-affinity iron permease complex"/>
    <property type="evidence" value="ECO:0007669"/>
    <property type="project" value="TreeGrafter"/>
</dbReference>
<keyword evidence="13" id="KW-0406">Ion transport</keyword>
<dbReference type="InterPro" id="IPR011706">
    <property type="entry name" value="Cu-oxidase_C"/>
</dbReference>
<dbReference type="EMBL" id="JAVHJO010000005">
    <property type="protein sequence ID" value="KAK6540194.1"/>
    <property type="molecule type" value="Genomic_DNA"/>
</dbReference>
<dbReference type="GO" id="GO:0010106">
    <property type="term" value="P:cellular response to iron ion starvation"/>
    <property type="evidence" value="ECO:0007669"/>
    <property type="project" value="TreeGrafter"/>
</dbReference>
<keyword evidence="4" id="KW-0410">Iron transport</keyword>
<dbReference type="GO" id="GO:0005507">
    <property type="term" value="F:copper ion binding"/>
    <property type="evidence" value="ECO:0007669"/>
    <property type="project" value="InterPro"/>
</dbReference>
<dbReference type="InterPro" id="IPR011707">
    <property type="entry name" value="Cu-oxidase-like_N"/>
</dbReference>
<dbReference type="FunFam" id="2.60.40.420:FF:000022">
    <property type="entry name" value="FET5p Multicopper oxidase"/>
    <property type="match status" value="1"/>
</dbReference>
<dbReference type="InterPro" id="IPR001117">
    <property type="entry name" value="Cu-oxidase_2nd"/>
</dbReference>
<dbReference type="GO" id="GO:0004322">
    <property type="term" value="F:ferroxidase activity"/>
    <property type="evidence" value="ECO:0007669"/>
    <property type="project" value="TreeGrafter"/>
</dbReference>
<feature type="chain" id="PRO_5043743290" description="Iron transport multicopper oxidase FET3" evidence="18">
    <location>
        <begin position="19"/>
        <end position="580"/>
    </location>
</feature>
<gene>
    <name evidence="22" type="ORF">TWF694_009013</name>
</gene>
<evidence type="ECO:0000256" key="15">
    <source>
        <dbReference type="ARBA" id="ARBA00023180"/>
    </source>
</evidence>
<keyword evidence="15" id="KW-0325">Glycoprotein</keyword>
<dbReference type="AlphaFoldDB" id="A0AAV9XGD3"/>
<evidence type="ECO:0000256" key="18">
    <source>
        <dbReference type="SAM" id="SignalP"/>
    </source>
</evidence>
<evidence type="ECO:0000313" key="23">
    <source>
        <dbReference type="Proteomes" id="UP001365542"/>
    </source>
</evidence>
<dbReference type="PANTHER" id="PTHR11709">
    <property type="entry name" value="MULTI-COPPER OXIDASE"/>
    <property type="match status" value="1"/>
</dbReference>
<keyword evidence="10" id="KW-0560">Oxidoreductase</keyword>
<keyword evidence="7 18" id="KW-0732">Signal</keyword>
<reference evidence="22 23" key="1">
    <citation type="submission" date="2019-10" db="EMBL/GenBank/DDBJ databases">
        <authorList>
            <person name="Palmer J.M."/>
        </authorList>
    </citation>
    <scope>NUCLEOTIDE SEQUENCE [LARGE SCALE GENOMIC DNA]</scope>
    <source>
        <strain evidence="22 23">TWF694</strain>
    </source>
</reference>
<keyword evidence="14 17" id="KW-0472">Membrane</keyword>
<protein>
    <recommendedName>
        <fullName evidence="24">Iron transport multicopper oxidase FET3</fullName>
    </recommendedName>
</protein>
<evidence type="ECO:0000256" key="11">
    <source>
        <dbReference type="ARBA" id="ARBA00023004"/>
    </source>
</evidence>
<dbReference type="Proteomes" id="UP001365542">
    <property type="component" value="Unassembled WGS sequence"/>
</dbReference>
<keyword evidence="23" id="KW-1185">Reference proteome</keyword>
<dbReference type="Pfam" id="PF07731">
    <property type="entry name" value="Cu-oxidase_2"/>
    <property type="match status" value="1"/>
</dbReference>
<keyword evidence="2" id="KW-0813">Transport</keyword>
<evidence type="ECO:0000256" key="7">
    <source>
        <dbReference type="ARBA" id="ARBA00022729"/>
    </source>
</evidence>
<evidence type="ECO:0000256" key="9">
    <source>
        <dbReference type="ARBA" id="ARBA00022989"/>
    </source>
</evidence>
<evidence type="ECO:0000256" key="16">
    <source>
        <dbReference type="ARBA" id="ARBA00037814"/>
    </source>
</evidence>
<name>A0AAV9XGD3_9PEZI</name>
<feature type="domain" description="Plastocyanin-like" evidence="20">
    <location>
        <begin position="359"/>
        <end position="494"/>
    </location>
</feature>
<keyword evidence="5 17" id="KW-0812">Transmembrane</keyword>
<dbReference type="CDD" id="cd13877">
    <property type="entry name" value="CuRO_2_Fet3p_like"/>
    <property type="match status" value="1"/>
</dbReference>
<comment type="similarity">
    <text evidence="1">Belongs to the multicopper oxidase family.</text>
</comment>
<dbReference type="CDD" id="cd13899">
    <property type="entry name" value="CuRO_3_Fet3p"/>
    <property type="match status" value="1"/>
</dbReference>
<evidence type="ECO:0000259" key="19">
    <source>
        <dbReference type="Pfam" id="PF00394"/>
    </source>
</evidence>
<dbReference type="InterPro" id="IPR033138">
    <property type="entry name" value="Cu_oxidase_CS"/>
</dbReference>
<dbReference type="Gene3D" id="2.60.40.420">
    <property type="entry name" value="Cupredoxins - blue copper proteins"/>
    <property type="match status" value="3"/>
</dbReference>
<evidence type="ECO:0000256" key="12">
    <source>
        <dbReference type="ARBA" id="ARBA00023008"/>
    </source>
</evidence>
<evidence type="ECO:0000256" key="5">
    <source>
        <dbReference type="ARBA" id="ARBA00022692"/>
    </source>
</evidence>
<evidence type="ECO:0000256" key="6">
    <source>
        <dbReference type="ARBA" id="ARBA00022723"/>
    </source>
</evidence>
<feature type="transmembrane region" description="Helical" evidence="17">
    <location>
        <begin position="549"/>
        <end position="570"/>
    </location>
</feature>
<evidence type="ECO:0000256" key="10">
    <source>
        <dbReference type="ARBA" id="ARBA00023002"/>
    </source>
</evidence>
<keyword evidence="9 17" id="KW-1133">Transmembrane helix</keyword>
<dbReference type="FunFam" id="2.60.40.420:FF:000025">
    <property type="entry name" value="FET5p Multicopper oxidase"/>
    <property type="match status" value="1"/>
</dbReference>
<evidence type="ECO:0000259" key="20">
    <source>
        <dbReference type="Pfam" id="PF07731"/>
    </source>
</evidence>
<dbReference type="PANTHER" id="PTHR11709:SF361">
    <property type="entry name" value="IRON TRANSPORT MULTICOPPER OXIDASE FET3"/>
    <property type="match status" value="1"/>
</dbReference>
<feature type="signal peptide" evidence="18">
    <location>
        <begin position="1"/>
        <end position="18"/>
    </location>
</feature>
<dbReference type="PROSITE" id="PS00080">
    <property type="entry name" value="MULTICOPPER_OXIDASE2"/>
    <property type="match status" value="1"/>
</dbReference>
<evidence type="ECO:0000313" key="22">
    <source>
        <dbReference type="EMBL" id="KAK6540194.1"/>
    </source>
</evidence>
<dbReference type="GO" id="GO:0033215">
    <property type="term" value="P:reductive iron assimilation"/>
    <property type="evidence" value="ECO:0007669"/>
    <property type="project" value="TreeGrafter"/>
</dbReference>
<evidence type="ECO:0000256" key="3">
    <source>
        <dbReference type="ARBA" id="ARBA00022475"/>
    </source>
</evidence>
<dbReference type="InterPro" id="IPR044130">
    <property type="entry name" value="CuRO_2_Fet3-like"/>
</dbReference>
<evidence type="ECO:0000256" key="2">
    <source>
        <dbReference type="ARBA" id="ARBA00022448"/>
    </source>
</evidence>
<proteinExistence type="inferred from homology"/>
<dbReference type="FunFam" id="2.60.40.420:FF:000024">
    <property type="entry name" value="FET5p Multicopper oxidase"/>
    <property type="match status" value="1"/>
</dbReference>